<protein>
    <submittedName>
        <fullName evidence="1">Beta-xylosidase</fullName>
    </submittedName>
</protein>
<accession>A0ABQ0JSX3</accession>
<name>A0ABQ0JSX3_9BACT</name>
<comment type="caution">
    <text evidence="1">The sequence shown here is derived from an EMBL/GenBank/DDBJ whole genome shotgun (WGS) entry which is preliminary data.</text>
</comment>
<evidence type="ECO:0000313" key="2">
    <source>
        <dbReference type="Proteomes" id="UP000032309"/>
    </source>
</evidence>
<evidence type="ECO:0000313" key="1">
    <source>
        <dbReference type="EMBL" id="GAN31820.1"/>
    </source>
</evidence>
<sequence length="70" mass="8137">MAHSKDVEKESNIGERFHHDTSLTWLSVIRDLFRGRSKKPPQYKNYPDSKIIKLPNPVYQGISLEEAIVK</sequence>
<organism evidence="1 2">
    <name type="scientific">Candidatus Brocadia sinica JPN1</name>
    <dbReference type="NCBI Taxonomy" id="1197129"/>
    <lineage>
        <taxon>Bacteria</taxon>
        <taxon>Pseudomonadati</taxon>
        <taxon>Planctomycetota</taxon>
        <taxon>Candidatus Brocadiia</taxon>
        <taxon>Candidatus Brocadiales</taxon>
        <taxon>Candidatus Brocadiaceae</taxon>
        <taxon>Candidatus Brocadia</taxon>
    </lineage>
</organism>
<dbReference type="EMBL" id="BAFN01000001">
    <property type="protein sequence ID" value="GAN31820.1"/>
    <property type="molecule type" value="Genomic_DNA"/>
</dbReference>
<gene>
    <name evidence="1" type="ORF">BROSI_A0324</name>
</gene>
<proteinExistence type="predicted"/>
<keyword evidence="2" id="KW-1185">Reference proteome</keyword>
<dbReference type="Proteomes" id="UP000032309">
    <property type="component" value="Unassembled WGS sequence"/>
</dbReference>
<reference evidence="2" key="1">
    <citation type="journal article" date="2015" name="Genome Announc.">
        <title>Draft Genome Sequence of an Anaerobic Ammonium-Oxidizing Bacterium, "Candidatus Brocadia sinica".</title>
        <authorList>
            <person name="Oshiki M."/>
            <person name="Shinyako-Hata K."/>
            <person name="Satoh H."/>
            <person name="Okabe S."/>
        </authorList>
    </citation>
    <scope>NUCLEOTIDE SEQUENCE [LARGE SCALE GENOMIC DNA]</scope>
    <source>
        <strain evidence="2">JPN1</strain>
    </source>
</reference>